<accession>A0A0L6W286</accession>
<comment type="caution">
    <text evidence="1">The sequence shown here is derived from an EMBL/GenBank/DDBJ whole genome shotgun (WGS) entry which is preliminary data.</text>
</comment>
<dbReference type="PANTHER" id="PTHR32329">
    <property type="entry name" value="BIFUNCTIONAL PROTEIN [INCLUDES 2-HYDROXYACYL-COA DEHYDRATASE (N-TER) AND ITS ACTIVATOR DOMAIN (C_TERM)-RELATED"/>
    <property type="match status" value="1"/>
</dbReference>
<organism evidence="1 2">
    <name type="scientific">Thermincola ferriacetica</name>
    <dbReference type="NCBI Taxonomy" id="281456"/>
    <lineage>
        <taxon>Bacteria</taxon>
        <taxon>Bacillati</taxon>
        <taxon>Bacillota</taxon>
        <taxon>Clostridia</taxon>
        <taxon>Eubacteriales</taxon>
        <taxon>Thermincolaceae</taxon>
        <taxon>Thermincola</taxon>
    </lineage>
</organism>
<evidence type="ECO:0000313" key="2">
    <source>
        <dbReference type="Proteomes" id="UP000037175"/>
    </source>
</evidence>
<dbReference type="Proteomes" id="UP000037175">
    <property type="component" value="Unassembled WGS sequence"/>
</dbReference>
<dbReference type="Gene3D" id="3.40.50.11900">
    <property type="match status" value="1"/>
</dbReference>
<evidence type="ECO:0008006" key="3">
    <source>
        <dbReference type="Google" id="ProtNLM"/>
    </source>
</evidence>
<dbReference type="InterPro" id="IPR051805">
    <property type="entry name" value="Dehydratase_Activator_Redct"/>
</dbReference>
<dbReference type="AlphaFoldDB" id="A0A0L6W286"/>
<dbReference type="PATRIC" id="fig|281456.6.peg.2253"/>
<sequence>MKITYPNMGNLGIAVKCALAGLRFEVVPPPPVTKATASIGARFAPEGACYPFKLVLGNVIEGLEQGADTVIMLGGEGPCRFGYFGHLMGEILRDAGYRCHIIVLEGEETVQQLDALRVAANATWAEVYRAVKLGWAKICAADRIESVVHRCRPLERKTGQVTKIFGSGLIAIDKAMDRETLVREEENTLQAIRQAVESKRKPVLKIGLVGDIYMLIEPYANYRVEEFLNGMGIEVCRSIFISGWIKNHLGKIKAYLHKQSLLKDAFPYLTDFVGGHGVDTVANTIRYYRQGFDGIIHILPMTCMPEIVAQSVTPKLRQETGIPVLTLVLDEHSASAGLYSRLEAFADMLLRRKVMYI</sequence>
<keyword evidence="2" id="KW-1185">Reference proteome</keyword>
<reference evidence="2" key="1">
    <citation type="submission" date="2015-07" db="EMBL/GenBank/DDBJ databases">
        <title>Complete Genome of Thermincola ferriacetica strain Z-0001T.</title>
        <authorList>
            <person name="Lusk B."/>
            <person name="Badalamenti J.P."/>
            <person name="Parameswaran P."/>
            <person name="Bond D.R."/>
            <person name="Torres C.I."/>
        </authorList>
    </citation>
    <scope>NUCLEOTIDE SEQUENCE [LARGE SCALE GENOMIC DNA]</scope>
    <source>
        <strain evidence="2">Z-0001</strain>
    </source>
</reference>
<dbReference type="PANTHER" id="PTHR32329:SF2">
    <property type="entry name" value="BIFUNCTIONAL PROTEIN [INCLUDES 2-HYDROXYACYL-COA DEHYDRATASE (N-TER) AND ITS ACTIVATOR DOMAIN (C_TERM)"/>
    <property type="match status" value="1"/>
</dbReference>
<name>A0A0L6W286_9FIRM</name>
<gene>
    <name evidence="1" type="ORF">Tfer_2140</name>
</gene>
<dbReference type="EMBL" id="LGTE01000015">
    <property type="protein sequence ID" value="KNZ69194.1"/>
    <property type="molecule type" value="Genomic_DNA"/>
</dbReference>
<dbReference type="RefSeq" id="WP_152909031.1">
    <property type="nucleotide sequence ID" value="NZ_LGTE01000015.1"/>
</dbReference>
<evidence type="ECO:0000313" key="1">
    <source>
        <dbReference type="EMBL" id="KNZ69194.1"/>
    </source>
</evidence>
<proteinExistence type="predicted"/>
<protein>
    <recommendedName>
        <fullName evidence="3">DUF2229 domain-containing protein</fullName>
    </recommendedName>
</protein>